<evidence type="ECO:0000256" key="3">
    <source>
        <dbReference type="ARBA" id="ARBA00022777"/>
    </source>
</evidence>
<keyword evidence="2 5" id="KW-0547">Nucleotide-binding</keyword>
<sequence>MQPLEAGDPRAVGPYRLAFRLGSGGMGRVFLGESPAGRRVAVKVVREDLASSPGFRERFRREAKLAMRAGGFWAAQVVDADPDAATPWIASQYVDGPSLAERVAGHGPLDEKAVRALGGGLAEALASFHKAGLVHRDLKPSNVLLVDDGPRIIDFGISKALETLETAGSTDLTGAGTILGTPGFMSPEQALGQSAGPAADVFSLGSLLVHAATGTGPFGEGASHTLLFRVVYEEPDLSAMPYGLRELAQDCLQKAPEDRPAAADLVSRLAQPTVPDPRAVPGDDDAGPWTDVRTSDPHGDALAITGPQQGSWAGSTATTRPPAGAPRKAPVGEPAGSPPAGDSFAVEQWGPDVFWRRMRRPVGWALGIDGVLLLLGLGFDKVPVMSVYAIVITLLSAIYGLRVSLPLLRVRALHVGADGLTVRHGPHTLAVPWRDIASVQFSRKKNERALTLTAALDANANIRVPSPLRAGAGVLRCTVASPWKRDTRTRVQSLESALHTFAGNRYR</sequence>
<evidence type="ECO:0000256" key="5">
    <source>
        <dbReference type="PROSITE-ProRule" id="PRU10141"/>
    </source>
</evidence>
<evidence type="ECO:0000256" key="4">
    <source>
        <dbReference type="ARBA" id="ARBA00022840"/>
    </source>
</evidence>
<evidence type="ECO:0000259" key="8">
    <source>
        <dbReference type="PROSITE" id="PS50011"/>
    </source>
</evidence>
<dbReference type="InterPro" id="IPR000719">
    <property type="entry name" value="Prot_kinase_dom"/>
</dbReference>
<keyword evidence="7" id="KW-0472">Membrane</keyword>
<keyword evidence="4 5" id="KW-0067">ATP-binding</keyword>
<dbReference type="RefSeq" id="WP_197349606.1">
    <property type="nucleotide sequence ID" value="NZ_CP048882.1"/>
</dbReference>
<feature type="region of interest" description="Disordered" evidence="6">
    <location>
        <begin position="269"/>
        <end position="344"/>
    </location>
</feature>
<dbReference type="GO" id="GO:0005524">
    <property type="term" value="F:ATP binding"/>
    <property type="evidence" value="ECO:0007669"/>
    <property type="project" value="UniProtKB-UniRule"/>
</dbReference>
<dbReference type="CDD" id="cd14014">
    <property type="entry name" value="STKc_PknB_like"/>
    <property type="match status" value="1"/>
</dbReference>
<dbReference type="PROSITE" id="PS00107">
    <property type="entry name" value="PROTEIN_KINASE_ATP"/>
    <property type="match status" value="1"/>
</dbReference>
<evidence type="ECO:0000313" key="10">
    <source>
        <dbReference type="Proteomes" id="UP000595046"/>
    </source>
</evidence>
<dbReference type="AlphaFoldDB" id="A0A7T1T476"/>
<dbReference type="Pfam" id="PF00069">
    <property type="entry name" value="Pkinase"/>
    <property type="match status" value="1"/>
</dbReference>
<dbReference type="EMBL" id="CP048882">
    <property type="protein sequence ID" value="QPP06050.1"/>
    <property type="molecule type" value="Genomic_DNA"/>
</dbReference>
<name>A0A7T1T476_9ACTN</name>
<proteinExistence type="predicted"/>
<keyword evidence="9" id="KW-0723">Serine/threonine-protein kinase</keyword>
<gene>
    <name evidence="9" type="ORF">G4Z16_06165</name>
</gene>
<evidence type="ECO:0000313" key="9">
    <source>
        <dbReference type="EMBL" id="QPP06050.1"/>
    </source>
</evidence>
<dbReference type="InterPro" id="IPR017441">
    <property type="entry name" value="Protein_kinase_ATP_BS"/>
</dbReference>
<dbReference type="PANTHER" id="PTHR43289">
    <property type="entry name" value="MITOGEN-ACTIVATED PROTEIN KINASE KINASE KINASE 20-RELATED"/>
    <property type="match status" value="1"/>
</dbReference>
<dbReference type="Gene3D" id="1.10.510.10">
    <property type="entry name" value="Transferase(Phosphotransferase) domain 1"/>
    <property type="match status" value="1"/>
</dbReference>
<dbReference type="PROSITE" id="PS50011">
    <property type="entry name" value="PROTEIN_KINASE_DOM"/>
    <property type="match status" value="1"/>
</dbReference>
<feature type="transmembrane region" description="Helical" evidence="7">
    <location>
        <begin position="362"/>
        <end position="379"/>
    </location>
</feature>
<dbReference type="PANTHER" id="PTHR43289:SF34">
    <property type="entry name" value="SERINE_THREONINE-PROTEIN KINASE YBDM-RELATED"/>
    <property type="match status" value="1"/>
</dbReference>
<dbReference type="PROSITE" id="PS00108">
    <property type="entry name" value="PROTEIN_KINASE_ST"/>
    <property type="match status" value="1"/>
</dbReference>
<dbReference type="Proteomes" id="UP000595046">
    <property type="component" value="Chromosome"/>
</dbReference>
<feature type="domain" description="Protein kinase" evidence="8">
    <location>
        <begin position="15"/>
        <end position="274"/>
    </location>
</feature>
<dbReference type="GO" id="GO:0004674">
    <property type="term" value="F:protein serine/threonine kinase activity"/>
    <property type="evidence" value="ECO:0007669"/>
    <property type="project" value="UniProtKB-KW"/>
</dbReference>
<dbReference type="InterPro" id="IPR011009">
    <property type="entry name" value="Kinase-like_dom_sf"/>
</dbReference>
<organism evidence="9 10">
    <name type="scientific">Streptomyces bathyalis</name>
    <dbReference type="NCBI Taxonomy" id="2710756"/>
    <lineage>
        <taxon>Bacteria</taxon>
        <taxon>Bacillati</taxon>
        <taxon>Actinomycetota</taxon>
        <taxon>Actinomycetes</taxon>
        <taxon>Kitasatosporales</taxon>
        <taxon>Streptomycetaceae</taxon>
        <taxon>Streptomyces</taxon>
    </lineage>
</organism>
<keyword evidence="10" id="KW-1185">Reference proteome</keyword>
<evidence type="ECO:0000256" key="6">
    <source>
        <dbReference type="SAM" id="MobiDB-lite"/>
    </source>
</evidence>
<feature type="compositionally biased region" description="Polar residues" evidence="6">
    <location>
        <begin position="306"/>
        <end position="319"/>
    </location>
</feature>
<evidence type="ECO:0000256" key="1">
    <source>
        <dbReference type="ARBA" id="ARBA00022679"/>
    </source>
</evidence>
<keyword evidence="3 9" id="KW-0418">Kinase</keyword>
<keyword evidence="7" id="KW-0812">Transmembrane</keyword>
<keyword evidence="1" id="KW-0808">Transferase</keyword>
<reference evidence="10" key="1">
    <citation type="submission" date="2020-02" db="EMBL/GenBank/DDBJ databases">
        <title>Streptomyces sp. ASO4wet.</title>
        <authorList>
            <person name="Risdian C."/>
            <person name="Landwehr W."/>
            <person name="Schupp P."/>
            <person name="Wink J."/>
        </authorList>
    </citation>
    <scope>NUCLEOTIDE SEQUENCE [LARGE SCALE GENOMIC DNA]</scope>
    <source>
        <strain evidence="10">ASO4wet</strain>
    </source>
</reference>
<evidence type="ECO:0000256" key="7">
    <source>
        <dbReference type="SAM" id="Phobius"/>
    </source>
</evidence>
<feature type="transmembrane region" description="Helical" evidence="7">
    <location>
        <begin position="385"/>
        <end position="405"/>
    </location>
</feature>
<keyword evidence="7" id="KW-1133">Transmembrane helix</keyword>
<dbReference type="InterPro" id="IPR008271">
    <property type="entry name" value="Ser/Thr_kinase_AS"/>
</dbReference>
<dbReference type="SUPFAM" id="SSF56112">
    <property type="entry name" value="Protein kinase-like (PK-like)"/>
    <property type="match status" value="1"/>
</dbReference>
<dbReference type="KEGG" id="sbat:G4Z16_06165"/>
<protein>
    <submittedName>
        <fullName evidence="9">Serine/threonine protein kinase</fullName>
    </submittedName>
</protein>
<dbReference type="Gene3D" id="3.30.200.20">
    <property type="entry name" value="Phosphorylase Kinase, domain 1"/>
    <property type="match status" value="1"/>
</dbReference>
<evidence type="ECO:0000256" key="2">
    <source>
        <dbReference type="ARBA" id="ARBA00022741"/>
    </source>
</evidence>
<accession>A0A7T1T476</accession>
<dbReference type="SMART" id="SM00220">
    <property type="entry name" value="S_TKc"/>
    <property type="match status" value="1"/>
</dbReference>
<feature type="binding site" evidence="5">
    <location>
        <position position="43"/>
    </location>
    <ligand>
        <name>ATP</name>
        <dbReference type="ChEBI" id="CHEBI:30616"/>
    </ligand>
</feature>